<proteinExistence type="predicted"/>
<dbReference type="Pfam" id="PF17961">
    <property type="entry name" value="Big_8"/>
    <property type="match status" value="1"/>
</dbReference>
<feature type="compositionally biased region" description="Low complexity" evidence="6">
    <location>
        <begin position="788"/>
        <end position="800"/>
    </location>
</feature>
<dbReference type="SUPFAM" id="SSF117074">
    <property type="entry name" value="Hypothetical protein PA1324"/>
    <property type="match status" value="1"/>
</dbReference>
<evidence type="ECO:0000259" key="8">
    <source>
        <dbReference type="PROSITE" id="PS50847"/>
    </source>
</evidence>
<keyword evidence="2" id="KW-0134">Cell wall</keyword>
<dbReference type="InterPro" id="IPR033764">
    <property type="entry name" value="Sdr_B"/>
</dbReference>
<dbReference type="Pfam" id="PF00746">
    <property type="entry name" value="Gram_pos_anchor"/>
    <property type="match status" value="1"/>
</dbReference>
<evidence type="ECO:0000256" key="1">
    <source>
        <dbReference type="ARBA" id="ARBA00004168"/>
    </source>
</evidence>
<keyword evidence="5" id="KW-0572">Peptidoglycan-anchor</keyword>
<dbReference type="InterPro" id="IPR008966">
    <property type="entry name" value="Adhesion_dom_sf"/>
</dbReference>
<dbReference type="NCBIfam" id="TIGR01167">
    <property type="entry name" value="LPXTG_anchor"/>
    <property type="match status" value="1"/>
</dbReference>
<evidence type="ECO:0000256" key="5">
    <source>
        <dbReference type="ARBA" id="ARBA00023088"/>
    </source>
</evidence>
<organism evidence="9 10">
    <name type="scientific">Streptococcus dysgalactiae subsp. dysgalactiae</name>
    <dbReference type="NCBI Taxonomy" id="99822"/>
    <lineage>
        <taxon>Bacteria</taxon>
        <taxon>Bacillati</taxon>
        <taxon>Bacillota</taxon>
        <taxon>Bacilli</taxon>
        <taxon>Lactobacillales</taxon>
        <taxon>Streptococcaceae</taxon>
        <taxon>Streptococcus</taxon>
    </lineage>
</organism>
<dbReference type="Gene3D" id="2.60.40.1290">
    <property type="match status" value="1"/>
</dbReference>
<evidence type="ECO:0000256" key="6">
    <source>
        <dbReference type="SAM" id="MobiDB-lite"/>
    </source>
</evidence>
<evidence type="ECO:0000256" key="2">
    <source>
        <dbReference type="ARBA" id="ARBA00022512"/>
    </source>
</evidence>
<evidence type="ECO:0000256" key="4">
    <source>
        <dbReference type="ARBA" id="ARBA00022729"/>
    </source>
</evidence>
<sequence>MGTKNRKLKIEGETIVFEREKNRFSIRKNKCYGACSVFLGLTILTLAMAGGNVKAEEVLSENSVSVIAPEVADNTNLEEPTLTTNEVLAPRAFQGGADSNEELIKNALITVTELTLENDKLEESDSAENELNFSNADSLKAKFSIEAEQVSKGDNFEVVISNNLSVNGITTDDFSIRPDVNIKDNDGGIIAKPTFDPKRHVLTYTFTDYAALKRDIEAYVELELTLDTKRFSKPVKDEEFFVSIGNKKETVRRDVTFTPVIAEDLTNANIDALFTKTSITNKSFTYVTQINPLGEEIYSPGLTNFVTDIFNDVESKYRVDFSNINVKIYQMSPSNMSKTLEQDYSSAIDVTNKIRFSTSKDSVHIEWDKARFRKDEGYVIVLEKLDNTSFEDNNETSLTSELKNKSVLTDNGAARTTASYFVVYNKENATASDAKYSIGDFVWEDTNKDGVQDEEESKKGISGVTVLLLDAEGKQIKEQQTGPKGEYKFTDLSGNTTYFLKFESVPGYVRTKQNSQVGSKLKPDDFDSDASSTGLAIAKITNSNRTDIDAGYYKEEVKKGSFTEHHIYEVYKDGVKQEDLTTNIDIPTTSGKETETFTTSAKPDGTKEDPKKDFIFQPNETKKSLEITKELDGKEVTDNYQNDKDLAVTYVYRKDITTKGSFTEHHIYEVYKDGVKQEDLTTNIDIPTTSGKETETFTTSAKPDGTKEDPKKDFIFQPNETKKSLEITKELDGKEVTDNYQNDKDLAVTYVYRKDITTKGSFTEHHIYEVYKDGVKQEDLTTNIDIPTTSGKETETFTTSAKPDGTKEDPKKDFIFQPNETKKSLEITKELDGKEVTDNYQNDKDLAVTYVYRKDISTEGNVLVDYVIKGTNDRLRETYTDTPLTNIISQGGTPVTYDTTEVKDNYHEKPNTILGADGWTYKLDGIRNDSDKEQGNLEEGMIRVVYEYLPVKGDVIVDYVIEGTDTKLQDTYTDTKLTNITDHGNPVTYDTAENNEKPDTLKDDNGLTYKLVGIKKGSDTEQGNLKEGTIHVTYEYRLVPIEGDVIVDYYIEGTETKLRDTYQDTPLKNISDTDGRHVTYNTTENDEKPKYLVKDGDTYELVGRRQGSDLEIGELKEGTRHIIYDYRKLIMPKGDFVEHHIYRTVDEQGNVVEEEFENVPVTEGTSKDTFNTAKRDRAGYKLVEVTSSTETAFNLDGKAKENHYRDNRGQEVTYVYVRVRINDTRSNLVTFEEVLPNESGQNAGTVEIEENAPIVELEYPSQEGMSGENAGTVEVEENAPIVELDYPSQEGMSGENAGTVEIEESSPIVELDYPSQEGMSGENAGTVEVEENAPIVELDYPSQESMSGENIGQQTIEEDTPTVTIKEKPVVKPVSSQPSKAELPATGERSETAVTVLGLALSALGLTFIRKRKQN</sequence>
<accession>A0A9X7S8C7</accession>
<dbReference type="EMBL" id="CP033165">
    <property type="protein sequence ID" value="QGH01900.1"/>
    <property type="molecule type" value="Genomic_DNA"/>
</dbReference>
<dbReference type="Gene3D" id="2.60.40.1280">
    <property type="match status" value="1"/>
</dbReference>
<dbReference type="SUPFAM" id="SSF49401">
    <property type="entry name" value="Bacterial adhesins"/>
    <property type="match status" value="2"/>
</dbReference>
<dbReference type="InterPro" id="IPR004237">
    <property type="entry name" value="Fibron_repeat-bd"/>
</dbReference>
<evidence type="ECO:0000256" key="7">
    <source>
        <dbReference type="SAM" id="Phobius"/>
    </source>
</evidence>
<reference evidence="9 10" key="1">
    <citation type="submission" date="2018-10" db="EMBL/GenBank/DDBJ databases">
        <title>Comparative Genomics Analysis of the Streptococcus dysgalactiae subspecies dysgalactiae.</title>
        <authorList>
            <person name="Koh T.H."/>
            <person name="Abdul Rahman N."/>
            <person name="Sessions O.M."/>
        </authorList>
    </citation>
    <scope>NUCLEOTIDE SEQUENCE [LARGE SCALE GENOMIC DNA]</scope>
    <source>
        <strain evidence="9 10">DB60705-15</strain>
    </source>
</reference>
<feature type="transmembrane region" description="Helical" evidence="7">
    <location>
        <begin position="31"/>
        <end position="51"/>
    </location>
</feature>
<feature type="region of interest" description="Disordered" evidence="6">
    <location>
        <begin position="585"/>
        <end position="610"/>
    </location>
</feature>
<dbReference type="PROSITE" id="PS50847">
    <property type="entry name" value="GRAM_POS_ANCHORING"/>
    <property type="match status" value="1"/>
</dbReference>
<dbReference type="InterPro" id="IPR013783">
    <property type="entry name" value="Ig-like_fold"/>
</dbReference>
<feature type="compositionally biased region" description="Low complexity" evidence="6">
    <location>
        <begin position="588"/>
        <end position="600"/>
    </location>
</feature>
<dbReference type="InterPro" id="IPR019931">
    <property type="entry name" value="LPXTG_anchor"/>
</dbReference>
<keyword evidence="7" id="KW-0812">Transmembrane</keyword>
<comment type="subcellular location">
    <subcellularLocation>
        <location evidence="1">Secreted</location>
        <location evidence="1">Cell wall</location>
        <topology evidence="1">Peptidoglycan-anchor</topology>
    </subcellularLocation>
</comment>
<dbReference type="Pfam" id="PF02986">
    <property type="entry name" value="Fn_bind"/>
    <property type="match status" value="2"/>
</dbReference>
<feature type="region of interest" description="Disordered" evidence="6">
    <location>
        <begin position="788"/>
        <end position="809"/>
    </location>
</feature>
<dbReference type="Pfam" id="PF17210">
    <property type="entry name" value="SdrD_B"/>
    <property type="match status" value="1"/>
</dbReference>
<feature type="domain" description="Gram-positive cocci surface proteins LPxTG" evidence="8">
    <location>
        <begin position="1383"/>
        <end position="1415"/>
    </location>
</feature>
<name>A0A9X7S8C7_STRDY</name>
<evidence type="ECO:0000256" key="3">
    <source>
        <dbReference type="ARBA" id="ARBA00022525"/>
    </source>
</evidence>
<dbReference type="Proteomes" id="UP000347383">
    <property type="component" value="Chromosome"/>
</dbReference>
<keyword evidence="7" id="KW-0472">Membrane</keyword>
<dbReference type="InterPro" id="IPR011252">
    <property type="entry name" value="Fibrogen-bd_dom1"/>
</dbReference>
<feature type="region of interest" description="Disordered" evidence="6">
    <location>
        <begin position="688"/>
        <end position="710"/>
    </location>
</feature>
<evidence type="ECO:0000313" key="10">
    <source>
        <dbReference type="Proteomes" id="UP000347383"/>
    </source>
</evidence>
<keyword evidence="3" id="KW-0964">Secreted</keyword>
<gene>
    <name evidence="9" type="ORF">EA457_04705</name>
</gene>
<dbReference type="GO" id="GO:0007155">
    <property type="term" value="P:cell adhesion"/>
    <property type="evidence" value="ECO:0007669"/>
    <property type="project" value="InterPro"/>
</dbReference>
<dbReference type="InterPro" id="IPR041171">
    <property type="entry name" value="SDR_Ig"/>
</dbReference>
<evidence type="ECO:0000313" key="9">
    <source>
        <dbReference type="EMBL" id="QGH01900.1"/>
    </source>
</evidence>
<keyword evidence="4" id="KW-0732">Signal</keyword>
<dbReference type="Gene3D" id="2.60.40.10">
    <property type="entry name" value="Immunoglobulins"/>
    <property type="match status" value="1"/>
</dbReference>
<protein>
    <submittedName>
        <fullName evidence="9">LPXTG cell wall anchor domain-containing protein</fullName>
    </submittedName>
</protein>
<feature type="compositionally biased region" description="Low complexity" evidence="6">
    <location>
        <begin position="688"/>
        <end position="700"/>
    </location>
</feature>
<keyword evidence="7" id="KW-1133">Transmembrane helix</keyword>